<organism evidence="6 7">
    <name type="scientific">Conexibacter stalactiti</name>
    <dbReference type="NCBI Taxonomy" id="1940611"/>
    <lineage>
        <taxon>Bacteria</taxon>
        <taxon>Bacillati</taxon>
        <taxon>Actinomycetota</taxon>
        <taxon>Thermoleophilia</taxon>
        <taxon>Solirubrobacterales</taxon>
        <taxon>Conexibacteraceae</taxon>
        <taxon>Conexibacter</taxon>
    </lineage>
</organism>
<accession>A0ABU4HZ74</accession>
<name>A0ABU4HZ74_9ACTN</name>
<dbReference type="HAMAP" id="MF_01401">
    <property type="entry name" value="MsrA"/>
    <property type="match status" value="1"/>
</dbReference>
<gene>
    <name evidence="4 6" type="primary">msrA</name>
    <name evidence="6" type="ORF">R7226_29840</name>
</gene>
<comment type="catalytic activity">
    <reaction evidence="2 4">
        <text>L-methionyl-[protein] + [thioredoxin]-disulfide + H2O = L-methionyl-(S)-S-oxide-[protein] + [thioredoxin]-dithiol</text>
        <dbReference type="Rhea" id="RHEA:14217"/>
        <dbReference type="Rhea" id="RHEA-COMP:10698"/>
        <dbReference type="Rhea" id="RHEA-COMP:10700"/>
        <dbReference type="Rhea" id="RHEA-COMP:12313"/>
        <dbReference type="Rhea" id="RHEA-COMP:12315"/>
        <dbReference type="ChEBI" id="CHEBI:15377"/>
        <dbReference type="ChEBI" id="CHEBI:16044"/>
        <dbReference type="ChEBI" id="CHEBI:29950"/>
        <dbReference type="ChEBI" id="CHEBI:44120"/>
        <dbReference type="ChEBI" id="CHEBI:50058"/>
        <dbReference type="EC" id="1.8.4.11"/>
    </reaction>
</comment>
<feature type="active site" evidence="4">
    <location>
        <position position="54"/>
    </location>
</feature>
<dbReference type="SUPFAM" id="SSF55068">
    <property type="entry name" value="Peptide methionine sulfoxide reductase"/>
    <property type="match status" value="1"/>
</dbReference>
<keyword evidence="7" id="KW-1185">Reference proteome</keyword>
<dbReference type="GO" id="GO:0008113">
    <property type="term" value="F:peptide-methionine (S)-S-oxide reductase activity"/>
    <property type="evidence" value="ECO:0007669"/>
    <property type="project" value="UniProtKB-EC"/>
</dbReference>
<dbReference type="Pfam" id="PF01625">
    <property type="entry name" value="PMSR"/>
    <property type="match status" value="1"/>
</dbReference>
<reference evidence="7" key="1">
    <citation type="submission" date="2023-07" db="EMBL/GenBank/DDBJ databases">
        <title>Conexibacter stalactiti sp. nov., isolated from stalactites in a lava cave and emended description of the genus Conexibacter.</title>
        <authorList>
            <person name="Lee S.D."/>
        </authorList>
    </citation>
    <scope>NUCLEOTIDE SEQUENCE [LARGE SCALE GENOMIC DNA]</scope>
    <source>
        <strain evidence="7">KCTC 39840</strain>
    </source>
</reference>
<feature type="domain" description="Peptide methionine sulphoxide reductase MsrA" evidence="5">
    <location>
        <begin position="48"/>
        <end position="215"/>
    </location>
</feature>
<evidence type="ECO:0000313" key="7">
    <source>
        <dbReference type="Proteomes" id="UP001284601"/>
    </source>
</evidence>
<evidence type="ECO:0000256" key="1">
    <source>
        <dbReference type="ARBA" id="ARBA00023002"/>
    </source>
</evidence>
<comment type="function">
    <text evidence="4">Has an important function as a repair enzyme for proteins that have been inactivated by oxidation. Catalyzes the reversible oxidation-reduction of methionine sulfoxide in proteins to methionine.</text>
</comment>
<dbReference type="EMBL" id="JAWSTH010000156">
    <property type="protein sequence ID" value="MDW5598600.1"/>
    <property type="molecule type" value="Genomic_DNA"/>
</dbReference>
<evidence type="ECO:0000259" key="5">
    <source>
        <dbReference type="Pfam" id="PF01625"/>
    </source>
</evidence>
<dbReference type="Gene3D" id="3.30.1060.10">
    <property type="entry name" value="Peptide methionine sulphoxide reductase MsrA"/>
    <property type="match status" value="1"/>
</dbReference>
<proteinExistence type="inferred from homology"/>
<evidence type="ECO:0000256" key="3">
    <source>
        <dbReference type="ARBA" id="ARBA00048782"/>
    </source>
</evidence>
<keyword evidence="1 4" id="KW-0560">Oxidoreductase</keyword>
<dbReference type="NCBIfam" id="TIGR00401">
    <property type="entry name" value="msrA"/>
    <property type="match status" value="1"/>
</dbReference>
<comment type="caution">
    <text evidence="6">The sequence shown here is derived from an EMBL/GenBank/DDBJ whole genome shotgun (WGS) entry which is preliminary data.</text>
</comment>
<dbReference type="InterPro" id="IPR050162">
    <property type="entry name" value="MsrA_MetSO_reductase"/>
</dbReference>
<dbReference type="PANTHER" id="PTHR42799">
    <property type="entry name" value="MITOCHONDRIAL PEPTIDE METHIONINE SULFOXIDE REDUCTASE"/>
    <property type="match status" value="1"/>
</dbReference>
<evidence type="ECO:0000313" key="6">
    <source>
        <dbReference type="EMBL" id="MDW5598600.1"/>
    </source>
</evidence>
<comment type="similarity">
    <text evidence="4">Belongs to the MsrA Met sulfoxide reductase family.</text>
</comment>
<dbReference type="Proteomes" id="UP001284601">
    <property type="component" value="Unassembled WGS sequence"/>
</dbReference>
<sequence length="231" mass="25232">MRFLTRKTDMVDAERALAGREQAIPVPPRHTVLGNPLTPPFPEGYERAIFGLGCFWGAERVFWQAPGVYTTAVGYAGGFTQNPTYEEVCSAQTGHTEAVLVVFDPARTSYEQLLKLFWENHDPTQGMRQGNDVGTQYRSAIYTTSDAQAEQALASREVYEAALNASSPNGGEHGILGGTRNAKHEITTEIAPERTFYYAEDYHQQYLDKNPNGYCGLGGTGVSCPIGLAAA</sequence>
<reference evidence="6 7" key="2">
    <citation type="submission" date="2023-10" db="EMBL/GenBank/DDBJ databases">
        <authorList>
            <person name="Han X.F."/>
        </authorList>
    </citation>
    <scope>NUCLEOTIDE SEQUENCE [LARGE SCALE GENOMIC DNA]</scope>
    <source>
        <strain evidence="6 7">KCTC 39840</strain>
    </source>
</reference>
<comment type="catalytic activity">
    <reaction evidence="3 4">
        <text>[thioredoxin]-disulfide + L-methionine + H2O = L-methionine (S)-S-oxide + [thioredoxin]-dithiol</text>
        <dbReference type="Rhea" id="RHEA:19993"/>
        <dbReference type="Rhea" id="RHEA-COMP:10698"/>
        <dbReference type="Rhea" id="RHEA-COMP:10700"/>
        <dbReference type="ChEBI" id="CHEBI:15377"/>
        <dbReference type="ChEBI" id="CHEBI:29950"/>
        <dbReference type="ChEBI" id="CHEBI:50058"/>
        <dbReference type="ChEBI" id="CHEBI:57844"/>
        <dbReference type="ChEBI" id="CHEBI:58772"/>
        <dbReference type="EC" id="1.8.4.11"/>
    </reaction>
</comment>
<evidence type="ECO:0000256" key="2">
    <source>
        <dbReference type="ARBA" id="ARBA00047806"/>
    </source>
</evidence>
<protein>
    <recommendedName>
        <fullName evidence="4">Peptide methionine sulfoxide reductase MsrA</fullName>
        <shortName evidence="4">Protein-methionine-S-oxide reductase</shortName>
        <ecNumber evidence="4">1.8.4.11</ecNumber>
    </recommendedName>
    <alternativeName>
        <fullName evidence="4">Peptide-methionine (S)-S-oxide reductase</fullName>
        <shortName evidence="4">Peptide Met(O) reductase</shortName>
    </alternativeName>
</protein>
<dbReference type="InterPro" id="IPR036509">
    <property type="entry name" value="Met_Sox_Rdtase_MsrA_sf"/>
</dbReference>
<dbReference type="PANTHER" id="PTHR42799:SF2">
    <property type="entry name" value="MITOCHONDRIAL PEPTIDE METHIONINE SULFOXIDE REDUCTASE"/>
    <property type="match status" value="1"/>
</dbReference>
<dbReference type="InterPro" id="IPR002569">
    <property type="entry name" value="Met_Sox_Rdtase_MsrA_dom"/>
</dbReference>
<dbReference type="EC" id="1.8.4.11" evidence="4"/>
<evidence type="ECO:0000256" key="4">
    <source>
        <dbReference type="HAMAP-Rule" id="MF_01401"/>
    </source>
</evidence>
<dbReference type="RefSeq" id="WP_318601133.1">
    <property type="nucleotide sequence ID" value="NZ_JAWSTH010000156.1"/>
</dbReference>